<feature type="domain" description="RNA polymerase sigma-70 region 2" evidence="8">
    <location>
        <begin position="29"/>
        <end position="96"/>
    </location>
</feature>
<dbReference type="InterPro" id="IPR039425">
    <property type="entry name" value="RNA_pol_sigma-70-like"/>
</dbReference>
<organism evidence="10 11">
    <name type="scientific">Aeromicrobium endophyticum</name>
    <dbReference type="NCBI Taxonomy" id="2292704"/>
    <lineage>
        <taxon>Bacteria</taxon>
        <taxon>Bacillati</taxon>
        <taxon>Actinomycetota</taxon>
        <taxon>Actinomycetes</taxon>
        <taxon>Propionibacteriales</taxon>
        <taxon>Nocardioidaceae</taxon>
        <taxon>Aeromicrobium</taxon>
    </lineage>
</organism>
<dbReference type="RefSeq" id="WP_119703105.1">
    <property type="nucleotide sequence ID" value="NZ_JBHSOI010000001.1"/>
</dbReference>
<dbReference type="Proteomes" id="UP000265581">
    <property type="component" value="Unassembled WGS sequence"/>
</dbReference>
<evidence type="ECO:0000256" key="3">
    <source>
        <dbReference type="ARBA" id="ARBA00023082"/>
    </source>
</evidence>
<keyword evidence="3" id="KW-0731">Sigma factor</keyword>
<reference evidence="10 11" key="1">
    <citation type="submission" date="2018-08" db="EMBL/GenBank/DDBJ databases">
        <title>Aeromicrobium sp. M2KJ-4, whole genome shotgun sequence.</title>
        <authorList>
            <person name="Tuo L."/>
        </authorList>
    </citation>
    <scope>NUCLEOTIDE SEQUENCE [LARGE SCALE GENOMIC DNA]</scope>
    <source>
        <strain evidence="10 11">M2KJ-4</strain>
    </source>
</reference>
<feature type="transmembrane region" description="Helical" evidence="7">
    <location>
        <begin position="276"/>
        <end position="297"/>
    </location>
</feature>
<dbReference type="NCBIfam" id="TIGR02937">
    <property type="entry name" value="sigma70-ECF"/>
    <property type="match status" value="1"/>
</dbReference>
<feature type="domain" description="Putative zinc-finger" evidence="9">
    <location>
        <begin position="195"/>
        <end position="226"/>
    </location>
</feature>
<evidence type="ECO:0000256" key="2">
    <source>
        <dbReference type="ARBA" id="ARBA00023015"/>
    </source>
</evidence>
<feature type="region of interest" description="Disordered" evidence="6">
    <location>
        <begin position="306"/>
        <end position="385"/>
    </location>
</feature>
<dbReference type="GO" id="GO:0003677">
    <property type="term" value="F:DNA binding"/>
    <property type="evidence" value="ECO:0007669"/>
    <property type="project" value="UniProtKB-KW"/>
</dbReference>
<comment type="caution">
    <text evidence="10">The sequence shown here is derived from an EMBL/GenBank/DDBJ whole genome shotgun (WGS) entry which is preliminary data.</text>
</comment>
<dbReference type="SUPFAM" id="SSF88659">
    <property type="entry name" value="Sigma3 and sigma4 domains of RNA polymerase sigma factors"/>
    <property type="match status" value="1"/>
</dbReference>
<keyword evidence="11" id="KW-1185">Reference proteome</keyword>
<dbReference type="InterPro" id="IPR041916">
    <property type="entry name" value="Anti_sigma_zinc_sf"/>
</dbReference>
<keyword evidence="7" id="KW-0812">Transmembrane</keyword>
<protein>
    <submittedName>
        <fullName evidence="10">Uncharacterized protein</fullName>
    </submittedName>
</protein>
<keyword evidence="7" id="KW-0472">Membrane</keyword>
<dbReference type="SUPFAM" id="SSF88946">
    <property type="entry name" value="Sigma2 domain of RNA polymerase sigma factors"/>
    <property type="match status" value="1"/>
</dbReference>
<evidence type="ECO:0000256" key="1">
    <source>
        <dbReference type="ARBA" id="ARBA00010641"/>
    </source>
</evidence>
<dbReference type="InterPro" id="IPR013325">
    <property type="entry name" value="RNA_pol_sigma_r2"/>
</dbReference>
<evidence type="ECO:0000256" key="5">
    <source>
        <dbReference type="ARBA" id="ARBA00023163"/>
    </source>
</evidence>
<dbReference type="Pfam" id="PF04542">
    <property type="entry name" value="Sigma70_r2"/>
    <property type="match status" value="1"/>
</dbReference>
<dbReference type="Pfam" id="PF13490">
    <property type="entry name" value="zf-HC2"/>
    <property type="match status" value="1"/>
</dbReference>
<accession>A0A371PAR0</accession>
<dbReference type="Gene3D" id="1.10.1740.10">
    <property type="match status" value="1"/>
</dbReference>
<dbReference type="Gene3D" id="1.10.10.1320">
    <property type="entry name" value="Anti-sigma factor, zinc-finger domain"/>
    <property type="match status" value="1"/>
</dbReference>
<dbReference type="InterPro" id="IPR007627">
    <property type="entry name" value="RNA_pol_sigma70_r2"/>
</dbReference>
<dbReference type="InterPro" id="IPR027383">
    <property type="entry name" value="Znf_put"/>
</dbReference>
<feature type="compositionally biased region" description="Pro residues" evidence="6">
    <location>
        <begin position="334"/>
        <end position="351"/>
    </location>
</feature>
<gene>
    <name evidence="10" type="ORF">DX116_05215</name>
</gene>
<feature type="compositionally biased region" description="Low complexity" evidence="6">
    <location>
        <begin position="318"/>
        <end position="333"/>
    </location>
</feature>
<keyword evidence="7" id="KW-1133">Transmembrane helix</keyword>
<keyword evidence="5" id="KW-0804">Transcription</keyword>
<name>A0A371PAR0_9ACTN</name>
<dbReference type="Gene3D" id="1.10.10.10">
    <property type="entry name" value="Winged helix-like DNA-binding domain superfamily/Winged helix DNA-binding domain"/>
    <property type="match status" value="1"/>
</dbReference>
<comment type="similarity">
    <text evidence="1">Belongs to the sigma-70 factor family. ECF subfamily.</text>
</comment>
<dbReference type="OrthoDB" id="4990598at2"/>
<evidence type="ECO:0000256" key="7">
    <source>
        <dbReference type="SAM" id="Phobius"/>
    </source>
</evidence>
<dbReference type="AlphaFoldDB" id="A0A371PAR0"/>
<dbReference type="InterPro" id="IPR013324">
    <property type="entry name" value="RNA_pol_sigma_r3/r4-like"/>
</dbReference>
<keyword evidence="4" id="KW-0238">DNA-binding</keyword>
<dbReference type="InterPro" id="IPR036388">
    <property type="entry name" value="WH-like_DNA-bd_sf"/>
</dbReference>
<proteinExistence type="inferred from homology"/>
<evidence type="ECO:0000256" key="6">
    <source>
        <dbReference type="SAM" id="MobiDB-lite"/>
    </source>
</evidence>
<feature type="compositionally biased region" description="Pro residues" evidence="6">
    <location>
        <begin position="307"/>
        <end position="317"/>
    </location>
</feature>
<dbReference type="GO" id="GO:0006352">
    <property type="term" value="P:DNA-templated transcription initiation"/>
    <property type="evidence" value="ECO:0007669"/>
    <property type="project" value="InterPro"/>
</dbReference>
<dbReference type="PANTHER" id="PTHR43133:SF8">
    <property type="entry name" value="RNA POLYMERASE SIGMA FACTOR HI_1459-RELATED"/>
    <property type="match status" value="1"/>
</dbReference>
<evidence type="ECO:0000313" key="11">
    <source>
        <dbReference type="Proteomes" id="UP000265581"/>
    </source>
</evidence>
<evidence type="ECO:0000256" key="4">
    <source>
        <dbReference type="ARBA" id="ARBA00023125"/>
    </source>
</evidence>
<dbReference type="PANTHER" id="PTHR43133">
    <property type="entry name" value="RNA POLYMERASE ECF-TYPE SIGMA FACTO"/>
    <property type="match status" value="1"/>
</dbReference>
<dbReference type="GO" id="GO:0016987">
    <property type="term" value="F:sigma factor activity"/>
    <property type="evidence" value="ECO:0007669"/>
    <property type="project" value="UniProtKB-KW"/>
</dbReference>
<evidence type="ECO:0000259" key="8">
    <source>
        <dbReference type="Pfam" id="PF04542"/>
    </source>
</evidence>
<dbReference type="InterPro" id="IPR014284">
    <property type="entry name" value="RNA_pol_sigma-70_dom"/>
</dbReference>
<evidence type="ECO:0000259" key="9">
    <source>
        <dbReference type="Pfam" id="PF13490"/>
    </source>
</evidence>
<keyword evidence="2" id="KW-0805">Transcription regulation</keyword>
<feature type="transmembrane region" description="Helical" evidence="7">
    <location>
        <begin position="243"/>
        <end position="264"/>
    </location>
</feature>
<feature type="region of interest" description="Disordered" evidence="6">
    <location>
        <begin position="485"/>
        <end position="507"/>
    </location>
</feature>
<evidence type="ECO:0000313" key="10">
    <source>
        <dbReference type="EMBL" id="REK72991.1"/>
    </source>
</evidence>
<sequence>MTVSDLDEVTDAALIEAVRGGDAAAEGELFVRHQAAAVRYARRLAGVSDAEDLASDAFVRVFQVIRDGRGPEVAFRPYLMTAVRNRYVDHVRKDSRHVWVGDEGVMDAVSSPDDEGVLRDESEVLASAFHSLPERHQLVLWHALVEKDPHSVTAKLLGMTPNGVAALTYRAKESLREAYLARHVLPTTDEDCGPTRSLLAAHRQGRVPAKQRARVDLHLAGCSACAGAYDELSMLDSRLAANLPAALLVVGVPTVATAASGGAAMTAVHAGRGRTIAQAGVAGAAAIVAVLAAVWWAGADEARGPVAAPPVPSPSAAPAPSAAASPEATTPSPVVSPPAAAPAVPAVPQPSPTTTRPAPRPTPSPTAPARTIDPIAPTAAPTQVPPDLSVRALTAYSTGSGGFVLQADVVADSPSVRLSFEVGSLASFEVQKDQTGRTPSCSSSAGESKEATTVLCTFDGPVDGRTTMAVAVTGRRLEAVVRLAGASGDDPRPGNNTARVVVDDSAR</sequence>
<dbReference type="EMBL" id="QUBR01000001">
    <property type="protein sequence ID" value="REK72991.1"/>
    <property type="molecule type" value="Genomic_DNA"/>
</dbReference>